<dbReference type="Pfam" id="PF00239">
    <property type="entry name" value="Resolvase"/>
    <property type="match status" value="1"/>
</dbReference>
<accession>A0A810Q8T6</accession>
<dbReference type="InterPro" id="IPR011109">
    <property type="entry name" value="DNA_bind_recombinase_dom"/>
</dbReference>
<reference evidence="2" key="1">
    <citation type="submission" date="2020-09" db="EMBL/GenBank/DDBJ databases">
        <title>New species isolated from human feces.</title>
        <authorList>
            <person name="Kitahara M."/>
            <person name="Shigeno Y."/>
            <person name="Shime M."/>
            <person name="Matsumoto Y."/>
            <person name="Nakamura S."/>
            <person name="Motooka D."/>
            <person name="Fukuoka S."/>
            <person name="Nishikawa H."/>
            <person name="Benno Y."/>
        </authorList>
    </citation>
    <scope>NUCLEOTIDE SEQUENCE</scope>
    <source>
        <strain evidence="2">MM59</strain>
    </source>
</reference>
<protein>
    <recommendedName>
        <fullName evidence="1">Recombinase domain-containing protein</fullName>
    </recommendedName>
</protein>
<dbReference type="Gene3D" id="3.40.50.1390">
    <property type="entry name" value="Resolvase, N-terminal catalytic domain"/>
    <property type="match status" value="1"/>
</dbReference>
<dbReference type="InterPro" id="IPR050639">
    <property type="entry name" value="SSR_resolvase"/>
</dbReference>
<dbReference type="CDD" id="cd03770">
    <property type="entry name" value="SR_TndX_transposase"/>
    <property type="match status" value="1"/>
</dbReference>
<dbReference type="AlphaFoldDB" id="A0A810Q8T6"/>
<dbReference type="SMART" id="SM00857">
    <property type="entry name" value="Resolvase"/>
    <property type="match status" value="1"/>
</dbReference>
<dbReference type="GO" id="GO:0003677">
    <property type="term" value="F:DNA binding"/>
    <property type="evidence" value="ECO:0007669"/>
    <property type="project" value="InterPro"/>
</dbReference>
<proteinExistence type="predicted"/>
<dbReference type="EMBL" id="AP023420">
    <property type="protein sequence ID" value="BCK82682.1"/>
    <property type="molecule type" value="Genomic_DNA"/>
</dbReference>
<dbReference type="PANTHER" id="PTHR30461:SF23">
    <property type="entry name" value="DNA RECOMBINASE-RELATED"/>
    <property type="match status" value="1"/>
</dbReference>
<name>A0A810Q8T6_9FIRM</name>
<sequence length="288" mass="33452">MRRKKDRSNGITALYERLSRDDDNAGESNSIVHQKQMLEDYAMKHGFTNLVHFTDDGWSGATFDRPSWNRLVEGVKNGEITACICKDMSRIGRDHLQVGFFTDILFREKEVRFIAINNGIDSDRQETSEFAPFLNIMNEWFVRDTSKKIKAVLKSRGSSGNAHTSNIPPYGYLKDPENPDHWIIDEEAAEVVRRIYRMTIEGKGPYQIARELSEEKIERPSYYLGKKGLGNHASNYDKENPYMWRGNQVTTLIARPEYIGKTVNFRTFKNSYKDKKTKRADKEDWVVF</sequence>
<evidence type="ECO:0000313" key="2">
    <source>
        <dbReference type="EMBL" id="BCK82682.1"/>
    </source>
</evidence>
<dbReference type="PROSITE" id="PS51737">
    <property type="entry name" value="RECOMBINASE_DNA_BIND"/>
    <property type="match status" value="1"/>
</dbReference>
<evidence type="ECO:0000259" key="1">
    <source>
        <dbReference type="PROSITE" id="PS51737"/>
    </source>
</evidence>
<gene>
    <name evidence="2" type="ORF">MM59RIKEN_00010</name>
</gene>
<dbReference type="InterPro" id="IPR038109">
    <property type="entry name" value="DNA_bind_recomb_sf"/>
</dbReference>
<dbReference type="Gene3D" id="3.90.1750.20">
    <property type="entry name" value="Putative Large Serine Recombinase, Chain B, Domain 2"/>
    <property type="match status" value="1"/>
</dbReference>
<dbReference type="GO" id="GO:0000150">
    <property type="term" value="F:DNA strand exchange activity"/>
    <property type="evidence" value="ECO:0007669"/>
    <property type="project" value="InterPro"/>
</dbReference>
<dbReference type="InterPro" id="IPR036162">
    <property type="entry name" value="Resolvase-like_N_sf"/>
</dbReference>
<dbReference type="KEGG" id="pfaa:MM59RIKEN_00010"/>
<feature type="domain" description="Recombinase" evidence="1">
    <location>
        <begin position="169"/>
        <end position="288"/>
    </location>
</feature>
<evidence type="ECO:0000313" key="3">
    <source>
        <dbReference type="Proteomes" id="UP000679848"/>
    </source>
</evidence>
<dbReference type="PANTHER" id="PTHR30461">
    <property type="entry name" value="DNA-INVERTASE FROM LAMBDOID PROPHAGE"/>
    <property type="match status" value="1"/>
</dbReference>
<dbReference type="InterPro" id="IPR006119">
    <property type="entry name" value="Resolv_N"/>
</dbReference>
<dbReference type="RefSeq" id="WP_213542353.1">
    <property type="nucleotide sequence ID" value="NZ_AP023420.1"/>
</dbReference>
<dbReference type="Pfam" id="PF07508">
    <property type="entry name" value="Recombinase"/>
    <property type="match status" value="1"/>
</dbReference>
<dbReference type="Proteomes" id="UP000679848">
    <property type="component" value="Chromosome"/>
</dbReference>
<organism evidence="2 3">
    <name type="scientific">Pusillibacter faecalis</name>
    <dbReference type="NCBI Taxonomy" id="2714358"/>
    <lineage>
        <taxon>Bacteria</taxon>
        <taxon>Bacillati</taxon>
        <taxon>Bacillota</taxon>
        <taxon>Clostridia</taxon>
        <taxon>Eubacteriales</taxon>
        <taxon>Oscillospiraceae</taxon>
        <taxon>Pusillibacter</taxon>
    </lineage>
</organism>
<keyword evidence="3" id="KW-1185">Reference proteome</keyword>
<dbReference type="SUPFAM" id="SSF53041">
    <property type="entry name" value="Resolvase-like"/>
    <property type="match status" value="1"/>
</dbReference>